<dbReference type="AlphaFoldDB" id="A0A3B1BRR2"/>
<accession>A0A3B1BRR2</accession>
<sequence length="86" mass="9734">MELIPVEAALNAIVTLFFAYVALVGGASALKLIALDQEVRLSAKRQTQFINELGDLFVTKFEEKMLRREKRIGEKLSALRREPEKT</sequence>
<evidence type="ECO:0000313" key="2">
    <source>
        <dbReference type="EMBL" id="VAX20996.1"/>
    </source>
</evidence>
<proteinExistence type="predicted"/>
<organism evidence="2">
    <name type="scientific">hydrothermal vent metagenome</name>
    <dbReference type="NCBI Taxonomy" id="652676"/>
    <lineage>
        <taxon>unclassified sequences</taxon>
        <taxon>metagenomes</taxon>
        <taxon>ecological metagenomes</taxon>
    </lineage>
</organism>
<dbReference type="EMBL" id="UOGA01000192">
    <property type="protein sequence ID" value="VAX20996.1"/>
    <property type="molecule type" value="Genomic_DNA"/>
</dbReference>
<keyword evidence="1" id="KW-0812">Transmembrane</keyword>
<keyword evidence="1" id="KW-1133">Transmembrane helix</keyword>
<feature type="transmembrane region" description="Helical" evidence="1">
    <location>
        <begin position="12"/>
        <end position="35"/>
    </location>
</feature>
<protein>
    <submittedName>
        <fullName evidence="2">Uncharacterized protein</fullName>
    </submittedName>
</protein>
<evidence type="ECO:0000256" key="1">
    <source>
        <dbReference type="SAM" id="Phobius"/>
    </source>
</evidence>
<gene>
    <name evidence="2" type="ORF">MNBD_NITROSPINAE04-576</name>
</gene>
<name>A0A3B1BRR2_9ZZZZ</name>
<keyword evidence="1" id="KW-0472">Membrane</keyword>
<reference evidence="2" key="1">
    <citation type="submission" date="2018-06" db="EMBL/GenBank/DDBJ databases">
        <authorList>
            <person name="Zhirakovskaya E."/>
        </authorList>
    </citation>
    <scope>NUCLEOTIDE SEQUENCE</scope>
</reference>